<feature type="transmembrane region" description="Helical" evidence="1">
    <location>
        <begin position="42"/>
        <end position="68"/>
    </location>
</feature>
<evidence type="ECO:0008006" key="3">
    <source>
        <dbReference type="Google" id="ProtNLM"/>
    </source>
</evidence>
<protein>
    <recommendedName>
        <fullName evidence="3">Transmembrane protein</fullName>
    </recommendedName>
</protein>
<accession>A0A8S5QIY4</accession>
<evidence type="ECO:0000313" key="2">
    <source>
        <dbReference type="EMBL" id="DAE19040.1"/>
    </source>
</evidence>
<dbReference type="EMBL" id="BK015666">
    <property type="protein sequence ID" value="DAE19040.1"/>
    <property type="molecule type" value="Genomic_DNA"/>
</dbReference>
<keyword evidence="1" id="KW-0472">Membrane</keyword>
<reference evidence="2" key="1">
    <citation type="journal article" date="2021" name="Proc. Natl. Acad. Sci. U.S.A.">
        <title>A Catalog of Tens of Thousands of Viruses from Human Metagenomes Reveals Hidden Associations with Chronic Diseases.</title>
        <authorList>
            <person name="Tisza M.J."/>
            <person name="Buck C.B."/>
        </authorList>
    </citation>
    <scope>NUCLEOTIDE SEQUENCE</scope>
    <source>
        <strain evidence="2">CtiOl67</strain>
    </source>
</reference>
<evidence type="ECO:0000256" key="1">
    <source>
        <dbReference type="SAM" id="Phobius"/>
    </source>
</evidence>
<keyword evidence="1" id="KW-1133">Transmembrane helix</keyword>
<name>A0A8S5QIY4_9CAUD</name>
<proteinExistence type="predicted"/>
<keyword evidence="1" id="KW-0812">Transmembrane</keyword>
<sequence length="76" mass="8945">MIYTKLDKHLISQYPLLNQVQVHSLNMKETVHRILLIQFRMFVMIDLILTPLIVLKQGLIIIVGLISFKLKFEVLK</sequence>
<organism evidence="2">
    <name type="scientific">Siphoviridae sp. ctiOl67</name>
    <dbReference type="NCBI Taxonomy" id="2825622"/>
    <lineage>
        <taxon>Viruses</taxon>
        <taxon>Duplodnaviria</taxon>
        <taxon>Heunggongvirae</taxon>
        <taxon>Uroviricota</taxon>
        <taxon>Caudoviricetes</taxon>
    </lineage>
</organism>